<keyword evidence="5" id="KW-1185">Reference proteome</keyword>
<dbReference type="AlphaFoldDB" id="A0A7W3JSG3"/>
<reference evidence="4 5" key="1">
    <citation type="submission" date="2020-07" db="EMBL/GenBank/DDBJ databases">
        <title>Sequencing the genomes of 1000 actinobacteria strains.</title>
        <authorList>
            <person name="Klenk H.-P."/>
        </authorList>
    </citation>
    <scope>NUCLEOTIDE SEQUENCE [LARGE SCALE GENOMIC DNA]</scope>
    <source>
        <strain evidence="4 5">DSM 23737</strain>
    </source>
</reference>
<evidence type="ECO:0000313" key="5">
    <source>
        <dbReference type="Proteomes" id="UP000524237"/>
    </source>
</evidence>
<protein>
    <submittedName>
        <fullName evidence="4">Choloylglycine hydrolase</fullName>
        <ecNumber evidence="4">3.5.1.24</ecNumber>
    </submittedName>
</protein>
<dbReference type="Gene3D" id="3.60.60.10">
    <property type="entry name" value="Penicillin V Acylase, Chain A"/>
    <property type="match status" value="1"/>
</dbReference>
<dbReference type="Proteomes" id="UP000524237">
    <property type="component" value="Unassembled WGS sequence"/>
</dbReference>
<evidence type="ECO:0000313" key="4">
    <source>
        <dbReference type="EMBL" id="MBA8828327.1"/>
    </source>
</evidence>
<dbReference type="GO" id="GO:0045302">
    <property type="term" value="F:choloylglycine hydrolase activity"/>
    <property type="evidence" value="ECO:0007669"/>
    <property type="project" value="UniProtKB-EC"/>
</dbReference>
<comment type="caution">
    <text evidence="4">The sequence shown here is derived from an EMBL/GenBank/DDBJ whole genome shotgun (WGS) entry which is preliminary data.</text>
</comment>
<proteinExistence type="inferred from homology"/>
<evidence type="ECO:0000259" key="3">
    <source>
        <dbReference type="Pfam" id="PF02275"/>
    </source>
</evidence>
<gene>
    <name evidence="4" type="ORF">FB555_000398</name>
</gene>
<comment type="similarity">
    <text evidence="1">Belongs to the peptidase C59 family.</text>
</comment>
<dbReference type="PANTHER" id="PTHR35527">
    <property type="entry name" value="CHOLOYLGLYCINE HYDROLASE"/>
    <property type="match status" value="1"/>
</dbReference>
<sequence length="335" mass="35526">MCTNFKTPTAIDGTVTVGRSLEFPTLLPTSLAVLPSNHAGASVVPVGHNSALTWTASYGVVGLAAFGNAQWMLDGMNTAGLSGHLLYMPGFCTYAPAKDDATDVSEVDLLAFLLGTCGSVAEVKEAVKSVNVWGYDPGMGFAPPSHFLFHDTTSSIAIEFRPEGMSVVDNPTGVATNSPFLDWHLVNVNNYVGFSATVDGPTQIGGQTFKALGQGEGVRGMPGDYTPPSRFIRALSLVQLADQPKTSTEAEQLALHILNTFDIPAGLIKEPGANGEIIDSITVWDAIANLSELRYAYRTHSDPTVYVVDLKTTDFTASARTVELSWAGDFTSVTV</sequence>
<dbReference type="RefSeq" id="WP_182483754.1">
    <property type="nucleotide sequence ID" value="NZ_JACGWU010000001.1"/>
</dbReference>
<dbReference type="EC" id="3.5.1.24" evidence="4"/>
<organism evidence="4 5">
    <name type="scientific">Alpinimonas psychrophila</name>
    <dbReference type="NCBI Taxonomy" id="748908"/>
    <lineage>
        <taxon>Bacteria</taxon>
        <taxon>Bacillati</taxon>
        <taxon>Actinomycetota</taxon>
        <taxon>Actinomycetes</taxon>
        <taxon>Micrococcales</taxon>
        <taxon>Microbacteriaceae</taxon>
        <taxon>Alpinimonas</taxon>
    </lineage>
</organism>
<dbReference type="Pfam" id="PF02275">
    <property type="entry name" value="CBAH"/>
    <property type="match status" value="1"/>
</dbReference>
<dbReference type="PANTHER" id="PTHR35527:SF2">
    <property type="entry name" value="HYDROLASE"/>
    <property type="match status" value="1"/>
</dbReference>
<dbReference type="EMBL" id="JACGWU010000001">
    <property type="protein sequence ID" value="MBA8828327.1"/>
    <property type="molecule type" value="Genomic_DNA"/>
</dbReference>
<evidence type="ECO:0000256" key="2">
    <source>
        <dbReference type="ARBA" id="ARBA00022801"/>
    </source>
</evidence>
<evidence type="ECO:0000256" key="1">
    <source>
        <dbReference type="ARBA" id="ARBA00006625"/>
    </source>
</evidence>
<dbReference type="InterPro" id="IPR052193">
    <property type="entry name" value="Peptidase_C59"/>
</dbReference>
<accession>A0A7W3JSG3</accession>
<keyword evidence="2 4" id="KW-0378">Hydrolase</keyword>
<dbReference type="SUPFAM" id="SSF56235">
    <property type="entry name" value="N-terminal nucleophile aminohydrolases (Ntn hydrolases)"/>
    <property type="match status" value="1"/>
</dbReference>
<dbReference type="InterPro" id="IPR029132">
    <property type="entry name" value="CBAH/NAAA_C"/>
</dbReference>
<name>A0A7W3JSG3_9MICO</name>
<dbReference type="InterPro" id="IPR029055">
    <property type="entry name" value="Ntn_hydrolases_N"/>
</dbReference>
<feature type="domain" description="Choloylglycine hydrolase/NAAA C-terminal" evidence="3">
    <location>
        <begin position="2"/>
        <end position="315"/>
    </location>
</feature>